<proteinExistence type="inferred from homology"/>
<evidence type="ECO:0000256" key="5">
    <source>
        <dbReference type="ARBA" id="ARBA00023002"/>
    </source>
</evidence>
<dbReference type="OrthoDB" id="1470350at2759"/>
<dbReference type="GeneID" id="6756709"/>
<comment type="similarity">
    <text evidence="2">Belongs to the cytochrome P450 family.</text>
</comment>
<dbReference type="AlphaFoldDB" id="B3S5V5"/>
<dbReference type="PRINTS" id="PR00463">
    <property type="entry name" value="EP450I"/>
</dbReference>
<evidence type="ECO:0000256" key="7">
    <source>
        <dbReference type="ARBA" id="ARBA00023033"/>
    </source>
</evidence>
<dbReference type="InterPro" id="IPR050196">
    <property type="entry name" value="Cytochrome_P450_Monoox"/>
</dbReference>
<dbReference type="PhylomeDB" id="B3S5V5"/>
<evidence type="ECO:0000313" key="10">
    <source>
        <dbReference type="EMBL" id="EDV21966.1"/>
    </source>
</evidence>
<dbReference type="Gene3D" id="1.10.630.10">
    <property type="entry name" value="Cytochrome P450"/>
    <property type="match status" value="1"/>
</dbReference>
<dbReference type="InterPro" id="IPR002401">
    <property type="entry name" value="Cyt_P450_E_grp-I"/>
</dbReference>
<keyword evidence="11" id="KW-1185">Reference proteome</keyword>
<keyword evidence="4 8" id="KW-0479">Metal-binding</keyword>
<keyword evidence="5" id="KW-0560">Oxidoreductase</keyword>
<evidence type="ECO:0000256" key="3">
    <source>
        <dbReference type="ARBA" id="ARBA00022617"/>
    </source>
</evidence>
<dbReference type="PANTHER" id="PTHR24291">
    <property type="entry name" value="CYTOCHROME P450 FAMILY 4"/>
    <property type="match status" value="1"/>
</dbReference>
<keyword evidence="9" id="KW-1133">Transmembrane helix</keyword>
<dbReference type="GO" id="GO:0004497">
    <property type="term" value="F:monooxygenase activity"/>
    <property type="evidence" value="ECO:0007669"/>
    <property type="project" value="UniProtKB-KW"/>
</dbReference>
<keyword evidence="9" id="KW-0812">Transmembrane</keyword>
<keyword evidence="6 8" id="KW-0408">Iron</keyword>
<comment type="cofactor">
    <cofactor evidence="1 8">
        <name>heme</name>
        <dbReference type="ChEBI" id="CHEBI:30413"/>
    </cofactor>
</comment>
<dbReference type="eggNOG" id="KOG0157">
    <property type="taxonomic scope" value="Eukaryota"/>
</dbReference>
<dbReference type="RefSeq" id="XP_002115603.1">
    <property type="nucleotide sequence ID" value="XM_002115567.1"/>
</dbReference>
<dbReference type="CDD" id="cd11069">
    <property type="entry name" value="CYP_FUM15-like"/>
    <property type="match status" value="1"/>
</dbReference>
<accession>B3S5V5</accession>
<name>B3S5V5_TRIAD</name>
<dbReference type="SUPFAM" id="SSF48264">
    <property type="entry name" value="Cytochrome P450"/>
    <property type="match status" value="1"/>
</dbReference>
<dbReference type="HOGENOM" id="CLU_001570_5_1_1"/>
<gene>
    <name evidence="10" type="ORF">TRIADDRAFT_59488</name>
</gene>
<organism evidence="10 11">
    <name type="scientific">Trichoplax adhaerens</name>
    <name type="common">Trichoplax reptans</name>
    <dbReference type="NCBI Taxonomy" id="10228"/>
    <lineage>
        <taxon>Eukaryota</taxon>
        <taxon>Metazoa</taxon>
        <taxon>Placozoa</taxon>
        <taxon>Uniplacotomia</taxon>
        <taxon>Trichoplacea</taxon>
        <taxon>Trichoplacidae</taxon>
        <taxon>Trichoplax</taxon>
    </lineage>
</organism>
<feature type="binding site" description="axial binding residue" evidence="8">
    <location>
        <position position="438"/>
    </location>
    <ligand>
        <name>heme</name>
        <dbReference type="ChEBI" id="CHEBI:30413"/>
    </ligand>
    <ligandPart>
        <name>Fe</name>
        <dbReference type="ChEBI" id="CHEBI:18248"/>
    </ligandPart>
</feature>
<feature type="transmembrane region" description="Helical" evidence="9">
    <location>
        <begin position="6"/>
        <end position="24"/>
    </location>
</feature>
<dbReference type="EMBL" id="DS985251">
    <property type="protein sequence ID" value="EDV21966.1"/>
    <property type="molecule type" value="Genomic_DNA"/>
</dbReference>
<dbReference type="GO" id="GO:0005506">
    <property type="term" value="F:iron ion binding"/>
    <property type="evidence" value="ECO:0007669"/>
    <property type="project" value="InterPro"/>
</dbReference>
<dbReference type="OMA" id="THGGTNN"/>
<dbReference type="Proteomes" id="UP000009022">
    <property type="component" value="Unassembled WGS sequence"/>
</dbReference>
<evidence type="ECO:0000256" key="1">
    <source>
        <dbReference type="ARBA" id="ARBA00001971"/>
    </source>
</evidence>
<dbReference type="Pfam" id="PF00067">
    <property type="entry name" value="p450"/>
    <property type="match status" value="1"/>
</dbReference>
<dbReference type="STRING" id="10228.B3S5V5"/>
<dbReference type="PANTHER" id="PTHR24291:SF175">
    <property type="entry name" value="CYTOCHROME P450"/>
    <property type="match status" value="1"/>
</dbReference>
<evidence type="ECO:0000256" key="8">
    <source>
        <dbReference type="PIRSR" id="PIRSR602401-1"/>
    </source>
</evidence>
<dbReference type="FunFam" id="1.10.630.10:FF:000182">
    <property type="entry name" value="Cytochrome P450 3A4"/>
    <property type="match status" value="1"/>
</dbReference>
<evidence type="ECO:0000256" key="6">
    <source>
        <dbReference type="ARBA" id="ARBA00023004"/>
    </source>
</evidence>
<dbReference type="PRINTS" id="PR00385">
    <property type="entry name" value="P450"/>
</dbReference>
<reference evidence="10 11" key="1">
    <citation type="journal article" date="2008" name="Nature">
        <title>The Trichoplax genome and the nature of placozoans.</title>
        <authorList>
            <person name="Srivastava M."/>
            <person name="Begovic E."/>
            <person name="Chapman J."/>
            <person name="Putnam N.H."/>
            <person name="Hellsten U."/>
            <person name="Kawashima T."/>
            <person name="Kuo A."/>
            <person name="Mitros T."/>
            <person name="Salamov A."/>
            <person name="Carpenter M.L."/>
            <person name="Signorovitch A.Y."/>
            <person name="Moreno M.A."/>
            <person name="Kamm K."/>
            <person name="Grimwood J."/>
            <person name="Schmutz J."/>
            <person name="Shapiro H."/>
            <person name="Grigoriev I.V."/>
            <person name="Buss L.W."/>
            <person name="Schierwater B."/>
            <person name="Dellaporta S.L."/>
            <person name="Rokhsar D.S."/>
        </authorList>
    </citation>
    <scope>NUCLEOTIDE SEQUENCE [LARGE SCALE GENOMIC DNA]</scope>
    <source>
        <strain evidence="10 11">Grell-BS-1999</strain>
    </source>
</reference>
<keyword evidence="9" id="KW-0472">Membrane</keyword>
<dbReference type="KEGG" id="tad:TRIADDRAFT_59488"/>
<dbReference type="InParanoid" id="B3S5V5"/>
<dbReference type="GO" id="GO:0020037">
    <property type="term" value="F:heme binding"/>
    <property type="evidence" value="ECO:0007669"/>
    <property type="project" value="InterPro"/>
</dbReference>
<keyword evidence="7" id="KW-0503">Monooxygenase</keyword>
<dbReference type="InterPro" id="IPR001128">
    <property type="entry name" value="Cyt_P450"/>
</dbReference>
<dbReference type="GO" id="GO:0016705">
    <property type="term" value="F:oxidoreductase activity, acting on paired donors, with incorporation or reduction of molecular oxygen"/>
    <property type="evidence" value="ECO:0007669"/>
    <property type="project" value="InterPro"/>
</dbReference>
<keyword evidence="3 8" id="KW-0349">Heme</keyword>
<protein>
    <recommendedName>
        <fullName evidence="12">Cytochrome P450</fullName>
    </recommendedName>
</protein>
<dbReference type="CTD" id="6756709"/>
<dbReference type="InterPro" id="IPR036396">
    <property type="entry name" value="Cyt_P450_sf"/>
</dbReference>
<sequence>MASFLLDILTWLSIIVGIAIAYLIKQLISKLVSPLNKIPGLPTWSPLGHLLIIMKEPPGDPYLQWSEQHGGIVRYCFPIYSQRVAITDPEYIKHVLVTQCIKYRKPLRTKAFLGDLIGEGLLLLEGQKHAKVRKIINPTFKYNKIKEMAPVFQNFAQLLVNYWQNEIDERGDQKATLNVHQDFARITLDIICKCAFDYDCNSLTNENNQVSVAFRKIIGGLTLNWTYLVPGFKYLPTSSNREKSRALSICHSTVKKVIDQKLEKGSIDEEKCLLDILLSLKDEENNPSFTGKELQDQIMTFMAAGHETTSVALTWTLYALASNPELQEKVRKEICKVIQPSDNITWSTFDELLYLENVIKESLRLYPPAPLTFREATADDKLGKYFIPKGTTIAILAPHRSSKYFEEPLKFNPDRWDNSAKNTSPYAYMPFLRGPRICIGSKFALTEMKCILSLLLSNFSFQPYPNQQIERKLHITMRPYPPLKLIVSPVSP</sequence>
<evidence type="ECO:0000256" key="2">
    <source>
        <dbReference type="ARBA" id="ARBA00010617"/>
    </source>
</evidence>
<evidence type="ECO:0008006" key="12">
    <source>
        <dbReference type="Google" id="ProtNLM"/>
    </source>
</evidence>
<evidence type="ECO:0000256" key="9">
    <source>
        <dbReference type="SAM" id="Phobius"/>
    </source>
</evidence>
<evidence type="ECO:0000256" key="4">
    <source>
        <dbReference type="ARBA" id="ARBA00022723"/>
    </source>
</evidence>
<evidence type="ECO:0000313" key="11">
    <source>
        <dbReference type="Proteomes" id="UP000009022"/>
    </source>
</evidence>